<gene>
    <name evidence="2" type="ORF">RUM44_008157</name>
</gene>
<feature type="region of interest" description="Disordered" evidence="1">
    <location>
        <begin position="65"/>
        <end position="145"/>
    </location>
</feature>
<feature type="compositionally biased region" description="Basic and acidic residues" evidence="1">
    <location>
        <begin position="70"/>
        <end position="83"/>
    </location>
</feature>
<proteinExistence type="predicted"/>
<sequence length="145" mass="16604">MAVRFFPVGSSPSTRAQTRMRLMSEKDDSVELSTSLSRFAPEKKNASLLWHRKWAGTVFYPAETPVNALGKRETDSESPEKKSKTSLKSSPSLLKFVKKKKSKKEKEKQKEPAKNQTDFDKDVDESLKEEVVKPHKAKKKWYAKT</sequence>
<reference evidence="2 3" key="1">
    <citation type="submission" date="2023-09" db="EMBL/GenBank/DDBJ databases">
        <title>Genomes of two closely related lineages of the louse Polyplax serrata with different host specificities.</title>
        <authorList>
            <person name="Martinu J."/>
            <person name="Tarabai H."/>
            <person name="Stefka J."/>
            <person name="Hypsa V."/>
        </authorList>
    </citation>
    <scope>NUCLEOTIDE SEQUENCE [LARGE SCALE GENOMIC DNA]</scope>
    <source>
        <strain evidence="2">98ZLc_SE</strain>
    </source>
</reference>
<name>A0ABR1BBX5_POLSC</name>
<keyword evidence="3" id="KW-1185">Reference proteome</keyword>
<dbReference type="Proteomes" id="UP001359485">
    <property type="component" value="Unassembled WGS sequence"/>
</dbReference>
<evidence type="ECO:0000313" key="2">
    <source>
        <dbReference type="EMBL" id="KAK6637735.1"/>
    </source>
</evidence>
<protein>
    <submittedName>
        <fullName evidence="2">Uncharacterized protein</fullName>
    </submittedName>
</protein>
<evidence type="ECO:0000256" key="1">
    <source>
        <dbReference type="SAM" id="MobiDB-lite"/>
    </source>
</evidence>
<feature type="compositionally biased region" description="Low complexity" evidence="1">
    <location>
        <begin position="86"/>
        <end position="95"/>
    </location>
</feature>
<feature type="compositionally biased region" description="Basic residues" evidence="1">
    <location>
        <begin position="134"/>
        <end position="145"/>
    </location>
</feature>
<accession>A0ABR1BBX5</accession>
<feature type="compositionally biased region" description="Basic and acidic residues" evidence="1">
    <location>
        <begin position="104"/>
        <end position="133"/>
    </location>
</feature>
<dbReference type="EMBL" id="JAWJWF010000002">
    <property type="protein sequence ID" value="KAK6637735.1"/>
    <property type="molecule type" value="Genomic_DNA"/>
</dbReference>
<comment type="caution">
    <text evidence="2">The sequence shown here is derived from an EMBL/GenBank/DDBJ whole genome shotgun (WGS) entry which is preliminary data.</text>
</comment>
<organism evidence="2 3">
    <name type="scientific">Polyplax serrata</name>
    <name type="common">Common mouse louse</name>
    <dbReference type="NCBI Taxonomy" id="468196"/>
    <lineage>
        <taxon>Eukaryota</taxon>
        <taxon>Metazoa</taxon>
        <taxon>Ecdysozoa</taxon>
        <taxon>Arthropoda</taxon>
        <taxon>Hexapoda</taxon>
        <taxon>Insecta</taxon>
        <taxon>Pterygota</taxon>
        <taxon>Neoptera</taxon>
        <taxon>Paraneoptera</taxon>
        <taxon>Psocodea</taxon>
        <taxon>Troctomorpha</taxon>
        <taxon>Phthiraptera</taxon>
        <taxon>Anoplura</taxon>
        <taxon>Polyplacidae</taxon>
        <taxon>Polyplax</taxon>
    </lineage>
</organism>
<evidence type="ECO:0000313" key="3">
    <source>
        <dbReference type="Proteomes" id="UP001359485"/>
    </source>
</evidence>